<keyword evidence="2" id="KW-1185">Reference proteome</keyword>
<evidence type="ECO:0000313" key="2">
    <source>
        <dbReference type="Proteomes" id="UP001483337"/>
    </source>
</evidence>
<name>A0ABZ2UW33_9CYAN</name>
<dbReference type="EMBL" id="CP150886">
    <property type="protein sequence ID" value="WZB89519.1"/>
    <property type="molecule type" value="Genomic_DNA"/>
</dbReference>
<organism evidence="1 2">
    <name type="scientific">Okeanomitos corallinicola TIOX110</name>
    <dbReference type="NCBI Taxonomy" id="3133117"/>
    <lineage>
        <taxon>Bacteria</taxon>
        <taxon>Bacillati</taxon>
        <taxon>Cyanobacteriota</taxon>
        <taxon>Cyanophyceae</taxon>
        <taxon>Nostocales</taxon>
        <taxon>Aphanizomenonaceae</taxon>
        <taxon>Okeanomitos</taxon>
    </lineage>
</organism>
<sequence>MNSKLYQALMILPVSFCFCHADISDGKYLSANDSLHQILSQNISENNDKYFTELKIISARDDQNDEDDSCLTKGECTT</sequence>
<gene>
    <name evidence="1" type="ORF">WJM97_07495</name>
</gene>
<proteinExistence type="predicted"/>
<reference evidence="1 2" key="1">
    <citation type="submission" date="2024-04" db="EMBL/GenBank/DDBJ databases">
        <title>Okeanomitos corallinicola gen. &amp; sp. nov. (Nostocales, Cyanobacteria), a new toxic marine heterocyst-forming cyanobacterium from a coral reef.</title>
        <authorList>
            <person name="Li H."/>
            <person name="Li R."/>
            <person name="Kang J."/>
            <person name="Hii K.S."/>
            <person name="Mohamed H.F."/>
            <person name="Xu X."/>
            <person name="Luo Z."/>
        </authorList>
    </citation>
    <scope>NUCLEOTIDE SEQUENCE [LARGE SCALE GENOMIC DNA]</scope>
    <source>
        <strain evidence="1 2">TIOX110</strain>
    </source>
</reference>
<dbReference type="Proteomes" id="UP001483337">
    <property type="component" value="Chromosome"/>
</dbReference>
<dbReference type="RefSeq" id="WP_353932417.1">
    <property type="nucleotide sequence ID" value="NZ_CP150886.1"/>
</dbReference>
<accession>A0ABZ2UW33</accession>
<protein>
    <submittedName>
        <fullName evidence="1">Uncharacterized protein</fullName>
    </submittedName>
</protein>
<evidence type="ECO:0000313" key="1">
    <source>
        <dbReference type="EMBL" id="WZB89519.1"/>
    </source>
</evidence>